<dbReference type="InterPro" id="IPR005230">
    <property type="entry name" value="TraB_bac"/>
</dbReference>
<dbReference type="RefSeq" id="WP_112093390.1">
    <property type="nucleotide sequence ID" value="NZ_QLOE01000002.1"/>
</dbReference>
<evidence type="ECO:0000313" key="2">
    <source>
        <dbReference type="EMBL" id="RAO79561.1"/>
    </source>
</evidence>
<dbReference type="CDD" id="cd14726">
    <property type="entry name" value="TraB_PrgY-like"/>
    <property type="match status" value="1"/>
</dbReference>
<feature type="transmembrane region" description="Helical" evidence="1">
    <location>
        <begin position="348"/>
        <end position="370"/>
    </location>
</feature>
<name>A0A328PEA5_9EURY</name>
<comment type="caution">
    <text evidence="2">The sequence shown here is derived from an EMBL/GenBank/DDBJ whole genome shotgun (WGS) entry which is preliminary data.</text>
</comment>
<feature type="transmembrane region" description="Helical" evidence="1">
    <location>
        <begin position="243"/>
        <end position="263"/>
    </location>
</feature>
<gene>
    <name evidence="2" type="ORF">DPC56_01925</name>
</gene>
<dbReference type="EMBL" id="QLOE01000002">
    <property type="protein sequence ID" value="RAO79561.1"/>
    <property type="molecule type" value="Genomic_DNA"/>
</dbReference>
<proteinExistence type="predicted"/>
<dbReference type="PANTHER" id="PTHR21530:SF7">
    <property type="entry name" value="TRAB DOMAIN-CONTAINING PROTEIN"/>
    <property type="match status" value="1"/>
</dbReference>
<keyword evidence="1" id="KW-0812">Transmembrane</keyword>
<dbReference type="AlphaFoldDB" id="A0A328PEA5"/>
<dbReference type="InterPro" id="IPR046345">
    <property type="entry name" value="TraB_PrgY-like"/>
</dbReference>
<reference evidence="2 3" key="1">
    <citation type="submission" date="2018-06" db="EMBL/GenBank/DDBJ databases">
        <title>Draft genome sequence of hyperthermophilic methanogen Methanothermobacter tenebrarum sp. MCM-B 1447.</title>
        <authorList>
            <person name="Pore S.D."/>
            <person name="Dagar S."/>
            <person name="Dhakephalkar P.K."/>
        </authorList>
    </citation>
    <scope>NUCLEOTIDE SEQUENCE [LARGE SCALE GENOMIC DNA]</scope>
    <source>
        <strain evidence="2 3">MCM B 1447</strain>
    </source>
</reference>
<dbReference type="PANTHER" id="PTHR21530">
    <property type="entry name" value="PHEROMONE SHUTDOWN PROTEIN"/>
    <property type="match status" value="1"/>
</dbReference>
<evidence type="ECO:0000313" key="3">
    <source>
        <dbReference type="Proteomes" id="UP000249782"/>
    </source>
</evidence>
<protein>
    <submittedName>
        <fullName evidence="2">TraB family protein</fullName>
    </submittedName>
</protein>
<keyword evidence="1" id="KW-0472">Membrane</keyword>
<accession>A0A328PEA5</accession>
<organism evidence="2 3">
    <name type="scientific">Methanothermobacter tenebrarum</name>
    <dbReference type="NCBI Taxonomy" id="680118"/>
    <lineage>
        <taxon>Archaea</taxon>
        <taxon>Methanobacteriati</taxon>
        <taxon>Methanobacteriota</taxon>
        <taxon>Methanomada group</taxon>
        <taxon>Methanobacteria</taxon>
        <taxon>Methanobacteriales</taxon>
        <taxon>Methanobacteriaceae</taxon>
        <taxon>Methanothermobacter</taxon>
    </lineage>
</organism>
<dbReference type="Proteomes" id="UP000249782">
    <property type="component" value="Unassembled WGS sequence"/>
</dbReference>
<dbReference type="OrthoDB" id="185689at2157"/>
<evidence type="ECO:0000256" key="1">
    <source>
        <dbReference type="SAM" id="Phobius"/>
    </source>
</evidence>
<dbReference type="InterPro" id="IPR002816">
    <property type="entry name" value="TraB/PrgY/GumN_fam"/>
</dbReference>
<feature type="transmembrane region" description="Helical" evidence="1">
    <location>
        <begin position="294"/>
        <end position="316"/>
    </location>
</feature>
<feature type="transmembrane region" description="Helical" evidence="1">
    <location>
        <begin position="269"/>
        <end position="287"/>
    </location>
</feature>
<keyword evidence="1" id="KW-1133">Transmembrane helix</keyword>
<keyword evidence="3" id="KW-1185">Reference proteome</keyword>
<dbReference type="NCBIfam" id="TIGR00261">
    <property type="entry name" value="traB"/>
    <property type="match status" value="1"/>
</dbReference>
<dbReference type="Pfam" id="PF01963">
    <property type="entry name" value="TraB_PrgY_gumN"/>
    <property type="match status" value="1"/>
</dbReference>
<sequence>MEIEQLKIIGTAHVSKKSIEEVKEIIRAEKPDVVAVELDIGRYQKLIKEKLGLKDDQQFSVKDLIRGENIGLFLITGLLTYLQNRIGDDLGVKPGSEMLAAIEAAEEIGARIALIDRDIRITMQRIIDSMSLREKLKFSFNILASFFKKDEIEDVESLKSEKTLEEVMEYFKDISPQAYHVLVDERDAYMAKKLLEIPEDKVIAVVGAGHKKGIEYYLQNPEKIPPFSELLSFKQQNSTLRKLLVIVPILLIVPFVLAFISGVNIQGDIFKFIFLTGGFAFIGSLAAGSKLKSALVAFLVAPMTVLHPLLAAGWFAGLMEAKMRNVSFHDLENLNKCGSFHELWCNNLFRVMLVVAGANLGCSIGTFLTIPQIILPMIGKIMGAG</sequence>